<reference evidence="2 3" key="1">
    <citation type="submission" date="2019-05" db="EMBL/GenBank/DDBJ databases">
        <title>Another draft genome of Portunus trituberculatus and its Hox gene families provides insights of decapod evolution.</title>
        <authorList>
            <person name="Jeong J.-H."/>
            <person name="Song I."/>
            <person name="Kim S."/>
            <person name="Choi T."/>
            <person name="Kim D."/>
            <person name="Ryu S."/>
            <person name="Kim W."/>
        </authorList>
    </citation>
    <scope>NUCLEOTIDE SEQUENCE [LARGE SCALE GENOMIC DNA]</scope>
    <source>
        <tissue evidence="2">Muscle</tissue>
    </source>
</reference>
<sequence length="103" mass="10715">MRSFSTVLKNSLNTRSVLAGVNATTPGMSDPAVRVNHDPACSTTSPNSRSPRHHNAGATPLPPSKSRPLLHVSVFVLQSQLGDLSGVAGDTVSFLAALLLNKA</sequence>
<evidence type="ECO:0000256" key="1">
    <source>
        <dbReference type="SAM" id="MobiDB-lite"/>
    </source>
</evidence>
<proteinExistence type="predicted"/>
<organism evidence="2 3">
    <name type="scientific">Portunus trituberculatus</name>
    <name type="common">Swimming crab</name>
    <name type="synonym">Neptunus trituberculatus</name>
    <dbReference type="NCBI Taxonomy" id="210409"/>
    <lineage>
        <taxon>Eukaryota</taxon>
        <taxon>Metazoa</taxon>
        <taxon>Ecdysozoa</taxon>
        <taxon>Arthropoda</taxon>
        <taxon>Crustacea</taxon>
        <taxon>Multicrustacea</taxon>
        <taxon>Malacostraca</taxon>
        <taxon>Eumalacostraca</taxon>
        <taxon>Eucarida</taxon>
        <taxon>Decapoda</taxon>
        <taxon>Pleocyemata</taxon>
        <taxon>Brachyura</taxon>
        <taxon>Eubrachyura</taxon>
        <taxon>Portunoidea</taxon>
        <taxon>Portunidae</taxon>
        <taxon>Portuninae</taxon>
        <taxon>Portunus</taxon>
    </lineage>
</organism>
<dbReference type="Proteomes" id="UP000324222">
    <property type="component" value="Unassembled WGS sequence"/>
</dbReference>
<feature type="region of interest" description="Disordered" evidence="1">
    <location>
        <begin position="22"/>
        <end position="66"/>
    </location>
</feature>
<accession>A0A5B7HTE2</accession>
<dbReference type="AlphaFoldDB" id="A0A5B7HTE2"/>
<name>A0A5B7HTE2_PORTR</name>
<keyword evidence="3" id="KW-1185">Reference proteome</keyword>
<protein>
    <submittedName>
        <fullName evidence="2">Uncharacterized protein</fullName>
    </submittedName>
</protein>
<comment type="caution">
    <text evidence="2">The sequence shown here is derived from an EMBL/GenBank/DDBJ whole genome shotgun (WGS) entry which is preliminary data.</text>
</comment>
<dbReference type="EMBL" id="VSRR010033879">
    <property type="protein sequence ID" value="MPC71978.1"/>
    <property type="molecule type" value="Genomic_DNA"/>
</dbReference>
<evidence type="ECO:0000313" key="3">
    <source>
        <dbReference type="Proteomes" id="UP000324222"/>
    </source>
</evidence>
<evidence type="ECO:0000313" key="2">
    <source>
        <dbReference type="EMBL" id="MPC71978.1"/>
    </source>
</evidence>
<gene>
    <name evidence="2" type="ORF">E2C01_066269</name>
</gene>